<sequence>MPSEYGLRRYNKRRTNGMMKLGSYSTVTMVIYIIYLMSRWISICFELWPSIGISPTNVLLLER</sequence>
<proteinExistence type="predicted"/>
<evidence type="ECO:0000313" key="3">
    <source>
        <dbReference type="Proteomes" id="UP000593574"/>
    </source>
</evidence>
<evidence type="ECO:0000256" key="1">
    <source>
        <dbReference type="SAM" id="Phobius"/>
    </source>
</evidence>
<comment type="caution">
    <text evidence="2">The sequence shown here is derived from an EMBL/GenBank/DDBJ whole genome shotgun (WGS) entry which is preliminary data.</text>
</comment>
<evidence type="ECO:0000313" key="2">
    <source>
        <dbReference type="EMBL" id="MBA0729278.1"/>
    </source>
</evidence>
<organism evidence="2 3">
    <name type="scientific">Gossypium laxum</name>
    <dbReference type="NCBI Taxonomy" id="34288"/>
    <lineage>
        <taxon>Eukaryota</taxon>
        <taxon>Viridiplantae</taxon>
        <taxon>Streptophyta</taxon>
        <taxon>Embryophyta</taxon>
        <taxon>Tracheophyta</taxon>
        <taxon>Spermatophyta</taxon>
        <taxon>Magnoliopsida</taxon>
        <taxon>eudicotyledons</taxon>
        <taxon>Gunneridae</taxon>
        <taxon>Pentapetalae</taxon>
        <taxon>rosids</taxon>
        <taxon>malvids</taxon>
        <taxon>Malvales</taxon>
        <taxon>Malvaceae</taxon>
        <taxon>Malvoideae</taxon>
        <taxon>Gossypium</taxon>
    </lineage>
</organism>
<feature type="transmembrane region" description="Helical" evidence="1">
    <location>
        <begin position="21"/>
        <end position="41"/>
    </location>
</feature>
<keyword evidence="1" id="KW-0472">Membrane</keyword>
<keyword evidence="3" id="KW-1185">Reference proteome</keyword>
<accession>A0A7J9AYX3</accession>
<dbReference type="EMBL" id="JABEZV010436399">
    <property type="protein sequence ID" value="MBA0729278.1"/>
    <property type="molecule type" value="Genomic_DNA"/>
</dbReference>
<name>A0A7J9AYX3_9ROSI</name>
<gene>
    <name evidence="2" type="ORF">Golax_025742</name>
</gene>
<protein>
    <submittedName>
        <fullName evidence="2">Uncharacterized protein</fullName>
    </submittedName>
</protein>
<reference evidence="2 3" key="1">
    <citation type="journal article" date="2019" name="Genome Biol. Evol.">
        <title>Insights into the evolution of the New World diploid cottons (Gossypium, subgenus Houzingenia) based on genome sequencing.</title>
        <authorList>
            <person name="Grover C.E."/>
            <person name="Arick M.A. 2nd"/>
            <person name="Thrash A."/>
            <person name="Conover J.L."/>
            <person name="Sanders W.S."/>
            <person name="Peterson D.G."/>
            <person name="Frelichowski J.E."/>
            <person name="Scheffler J.A."/>
            <person name="Scheffler B.E."/>
            <person name="Wendel J.F."/>
        </authorList>
    </citation>
    <scope>NUCLEOTIDE SEQUENCE [LARGE SCALE GENOMIC DNA]</scope>
    <source>
        <strain evidence="2">4</strain>
        <tissue evidence="2">Leaf</tissue>
    </source>
</reference>
<keyword evidence="1" id="KW-1133">Transmembrane helix</keyword>
<dbReference type="AlphaFoldDB" id="A0A7J9AYX3"/>
<keyword evidence="1" id="KW-0812">Transmembrane</keyword>
<dbReference type="Proteomes" id="UP000593574">
    <property type="component" value="Unassembled WGS sequence"/>
</dbReference>